<evidence type="ECO:0000313" key="3">
    <source>
        <dbReference type="EMBL" id="AMB86231.1"/>
    </source>
</evidence>
<dbReference type="KEGG" id="pagb:AWM79_13335"/>
<protein>
    <submittedName>
        <fullName evidence="3">Uncharacterized protein</fullName>
    </submittedName>
</protein>
<feature type="region of interest" description="Disordered" evidence="2">
    <location>
        <begin position="388"/>
        <end position="452"/>
    </location>
</feature>
<feature type="compositionally biased region" description="Basic and acidic residues" evidence="2">
    <location>
        <begin position="426"/>
        <end position="438"/>
    </location>
</feature>
<proteinExistence type="predicted"/>
<name>A0A0X1T2H7_PSEAA</name>
<feature type="compositionally biased region" description="Polar residues" evidence="2">
    <location>
        <begin position="332"/>
        <end position="342"/>
    </location>
</feature>
<reference evidence="3 4" key="1">
    <citation type="submission" date="2016-01" db="EMBL/GenBank/DDBJ databases">
        <authorList>
            <person name="McClelland M."/>
            <person name="Jain A."/>
            <person name="Saraogi P."/>
            <person name="Mendelson R."/>
            <person name="Westerman R."/>
            <person name="SanMiguel P."/>
            <person name="Csonka L."/>
        </authorList>
    </citation>
    <scope>NUCLEOTIDE SEQUENCE [LARGE SCALE GENOMIC DNA]</scope>
    <source>
        <strain evidence="3 4">NCPPB 2472</strain>
    </source>
</reference>
<gene>
    <name evidence="3" type="ORF">AWM79_13335</name>
</gene>
<dbReference type="Proteomes" id="UP000063229">
    <property type="component" value="Chromosome"/>
</dbReference>
<feature type="compositionally biased region" description="Polar residues" evidence="2">
    <location>
        <begin position="271"/>
        <end position="304"/>
    </location>
</feature>
<sequence length="475" mass="52668">MMHPFAPFLSFPSILPDIFRSERSEKNSKASLHVQTINNAPHKTEVNTRVDVPESSHKETPIAAKTNPVIDLLRTQQNNAQELKNSLLNLKEKIDSVKNLPNKGTLRYSETKGLYLSNSFKILEAVGLRDAGAAKFEKKINGLDLEFGKITDKDNIISKIDEKLDTQDGYIKALEDRVQLQEEKFAAARHPMSGENSNAPHEMKGPEVTMQEKSQSAQYGSTGDELSEWPQKNPGKQFLHSVISNNLGSDQEDLVINENELLQYISTFSENPENSYSQSSSDTTNNPTAQVNPQSPTESINKASSEQKDNKSGALSPPQKPPRTFKYGGVPSASSPPSQTKPAQPVPDRPNSDRIPGDSVDSEFDQLFASELALDQMSKDVIEKEFNEMFTGEEKTPIGQEVPPPSLVKRSDSEAGTRSVPIRPSRKIDAQKGLERSQSDPTNNTTQATQTRVEQMRAFWEAQFKANSTTPSVKR</sequence>
<feature type="region of interest" description="Disordered" evidence="2">
    <location>
        <begin position="271"/>
        <end position="364"/>
    </location>
</feature>
<accession>A0A0X1T2H7</accession>
<dbReference type="OrthoDB" id="9998093at2"/>
<dbReference type="AlphaFoldDB" id="A0A0X1T2H7"/>
<feature type="compositionally biased region" description="Polar residues" evidence="2">
    <location>
        <begin position="211"/>
        <end position="221"/>
    </location>
</feature>
<keyword evidence="4" id="KW-1185">Reference proteome</keyword>
<keyword evidence="1" id="KW-0175">Coiled coil</keyword>
<organism evidence="3 4">
    <name type="scientific">Pseudomonas agarici</name>
    <dbReference type="NCBI Taxonomy" id="46677"/>
    <lineage>
        <taxon>Bacteria</taxon>
        <taxon>Pseudomonadati</taxon>
        <taxon>Pseudomonadota</taxon>
        <taxon>Gammaproteobacteria</taxon>
        <taxon>Pseudomonadales</taxon>
        <taxon>Pseudomonadaceae</taxon>
        <taxon>Pseudomonas</taxon>
    </lineage>
</organism>
<dbReference type="RefSeq" id="WP_060783051.1">
    <property type="nucleotide sequence ID" value="NZ_CP014135.1"/>
</dbReference>
<dbReference type="EMBL" id="CP014135">
    <property type="protein sequence ID" value="AMB86231.1"/>
    <property type="molecule type" value="Genomic_DNA"/>
</dbReference>
<evidence type="ECO:0000256" key="1">
    <source>
        <dbReference type="SAM" id="Coils"/>
    </source>
</evidence>
<feature type="coiled-coil region" evidence="1">
    <location>
        <begin position="73"/>
        <end position="100"/>
    </location>
</feature>
<evidence type="ECO:0000256" key="2">
    <source>
        <dbReference type="SAM" id="MobiDB-lite"/>
    </source>
</evidence>
<feature type="compositionally biased region" description="Polar residues" evidence="2">
    <location>
        <begin position="439"/>
        <end position="452"/>
    </location>
</feature>
<evidence type="ECO:0000313" key="4">
    <source>
        <dbReference type="Proteomes" id="UP000063229"/>
    </source>
</evidence>
<feature type="region of interest" description="Disordered" evidence="2">
    <location>
        <begin position="188"/>
        <end position="233"/>
    </location>
</feature>